<feature type="compositionally biased region" description="Polar residues" evidence="1">
    <location>
        <begin position="1"/>
        <end position="25"/>
    </location>
</feature>
<dbReference type="EMBL" id="QXFW01001801">
    <property type="protein sequence ID" value="KAE8985617.1"/>
    <property type="molecule type" value="Genomic_DNA"/>
</dbReference>
<feature type="region of interest" description="Disordered" evidence="1">
    <location>
        <begin position="1"/>
        <end position="58"/>
    </location>
</feature>
<evidence type="ECO:0000313" key="3">
    <source>
        <dbReference type="Proteomes" id="UP000460718"/>
    </source>
</evidence>
<feature type="compositionally biased region" description="Polar residues" evidence="1">
    <location>
        <begin position="33"/>
        <end position="47"/>
    </location>
</feature>
<dbReference type="Proteomes" id="UP000460718">
    <property type="component" value="Unassembled WGS sequence"/>
</dbReference>
<gene>
    <name evidence="2" type="ORF">PF011_g20314</name>
</gene>
<evidence type="ECO:0000313" key="2">
    <source>
        <dbReference type="EMBL" id="KAE8985617.1"/>
    </source>
</evidence>
<accession>A0A6A3IUY1</accession>
<comment type="caution">
    <text evidence="2">The sequence shown here is derived from an EMBL/GenBank/DDBJ whole genome shotgun (WGS) entry which is preliminary data.</text>
</comment>
<sequence length="58" mass="6036">MSVLHQSPAQAQSPSDHQQLCSVTKAQAHPPTGHQQPSSVTKAQAQSPIVLRAAPSSP</sequence>
<protein>
    <submittedName>
        <fullName evidence="2">Uncharacterized protein</fullName>
    </submittedName>
</protein>
<name>A0A6A3IUY1_9STRA</name>
<reference evidence="2 3" key="1">
    <citation type="submission" date="2018-09" db="EMBL/GenBank/DDBJ databases">
        <title>Genomic investigation of the strawberry pathogen Phytophthora fragariae indicates pathogenicity is determined by transcriptional variation in three key races.</title>
        <authorList>
            <person name="Adams T.M."/>
            <person name="Armitage A.D."/>
            <person name="Sobczyk M.K."/>
            <person name="Bates H.J."/>
            <person name="Dunwell J.M."/>
            <person name="Nellist C.F."/>
            <person name="Harrison R.J."/>
        </authorList>
    </citation>
    <scope>NUCLEOTIDE SEQUENCE [LARGE SCALE GENOMIC DNA]</scope>
    <source>
        <strain evidence="2 3">SCRP245</strain>
    </source>
</reference>
<evidence type="ECO:0000256" key="1">
    <source>
        <dbReference type="SAM" id="MobiDB-lite"/>
    </source>
</evidence>
<dbReference type="AlphaFoldDB" id="A0A6A3IUY1"/>
<proteinExistence type="predicted"/>
<organism evidence="2 3">
    <name type="scientific">Phytophthora fragariae</name>
    <dbReference type="NCBI Taxonomy" id="53985"/>
    <lineage>
        <taxon>Eukaryota</taxon>
        <taxon>Sar</taxon>
        <taxon>Stramenopiles</taxon>
        <taxon>Oomycota</taxon>
        <taxon>Peronosporomycetes</taxon>
        <taxon>Peronosporales</taxon>
        <taxon>Peronosporaceae</taxon>
        <taxon>Phytophthora</taxon>
    </lineage>
</organism>